<dbReference type="AlphaFoldDB" id="A0AAD4VB33"/>
<sequence>MVDPIGCSAKLCERFSSAKNIRLKILSSSSLLFLIAKQCGVKDHTSLFAPFARLQEVVVRCWNVQTTARGGCKVLGGGWKVLVAMGGCFKVLDYAVPCGCNEVSTMKP</sequence>
<gene>
    <name evidence="1" type="ORF">L3X38_030674</name>
</gene>
<dbReference type="Proteomes" id="UP001054821">
    <property type="component" value="Chromosome 6"/>
</dbReference>
<organism evidence="1 2">
    <name type="scientific">Prunus dulcis</name>
    <name type="common">Almond</name>
    <name type="synonym">Amygdalus dulcis</name>
    <dbReference type="NCBI Taxonomy" id="3755"/>
    <lineage>
        <taxon>Eukaryota</taxon>
        <taxon>Viridiplantae</taxon>
        <taxon>Streptophyta</taxon>
        <taxon>Embryophyta</taxon>
        <taxon>Tracheophyta</taxon>
        <taxon>Spermatophyta</taxon>
        <taxon>Magnoliopsida</taxon>
        <taxon>eudicotyledons</taxon>
        <taxon>Gunneridae</taxon>
        <taxon>Pentapetalae</taxon>
        <taxon>rosids</taxon>
        <taxon>fabids</taxon>
        <taxon>Rosales</taxon>
        <taxon>Rosaceae</taxon>
        <taxon>Amygdaloideae</taxon>
        <taxon>Amygdaleae</taxon>
        <taxon>Prunus</taxon>
    </lineage>
</organism>
<accession>A0AAD4VB33</accession>
<dbReference type="EMBL" id="JAJFAZ020000006">
    <property type="protein sequence ID" value="KAI5321603.1"/>
    <property type="molecule type" value="Genomic_DNA"/>
</dbReference>
<protein>
    <submittedName>
        <fullName evidence="1">Uncharacterized protein</fullName>
    </submittedName>
</protein>
<proteinExistence type="predicted"/>
<name>A0AAD4VB33_PRUDU</name>
<evidence type="ECO:0000313" key="1">
    <source>
        <dbReference type="EMBL" id="KAI5321603.1"/>
    </source>
</evidence>
<evidence type="ECO:0000313" key="2">
    <source>
        <dbReference type="Proteomes" id="UP001054821"/>
    </source>
</evidence>
<reference evidence="1 2" key="1">
    <citation type="journal article" date="2022" name="G3 (Bethesda)">
        <title>Whole-genome sequence and methylome profiling of the almond [Prunus dulcis (Mill.) D.A. Webb] cultivar 'Nonpareil'.</title>
        <authorList>
            <person name="D'Amico-Willman K.M."/>
            <person name="Ouma W.Z."/>
            <person name="Meulia T."/>
            <person name="Sideli G.M."/>
            <person name="Gradziel T.M."/>
            <person name="Fresnedo-Ramirez J."/>
        </authorList>
    </citation>
    <scope>NUCLEOTIDE SEQUENCE [LARGE SCALE GENOMIC DNA]</scope>
    <source>
        <strain evidence="1">Clone GOH B32 T37-40</strain>
    </source>
</reference>
<comment type="caution">
    <text evidence="1">The sequence shown here is derived from an EMBL/GenBank/DDBJ whole genome shotgun (WGS) entry which is preliminary data.</text>
</comment>
<keyword evidence="2" id="KW-1185">Reference proteome</keyword>